<dbReference type="Proteomes" id="UP000091956">
    <property type="component" value="Unassembled WGS sequence"/>
</dbReference>
<dbReference type="GO" id="GO:0020037">
    <property type="term" value="F:heme binding"/>
    <property type="evidence" value="ECO:0007669"/>
    <property type="project" value="InterPro"/>
</dbReference>
<dbReference type="CDD" id="cd11041">
    <property type="entry name" value="CYP503A1-like"/>
    <property type="match status" value="1"/>
</dbReference>
<dbReference type="GeneID" id="28835257"/>
<accession>A0A1B8GW65</accession>
<dbReference type="PRINTS" id="PR00465">
    <property type="entry name" value="EP450IV"/>
</dbReference>
<dbReference type="InterPro" id="IPR017972">
    <property type="entry name" value="Cyt_P450_CS"/>
</dbReference>
<evidence type="ECO:0000313" key="9">
    <source>
        <dbReference type="Proteomes" id="UP000091956"/>
    </source>
</evidence>
<evidence type="ECO:0000256" key="2">
    <source>
        <dbReference type="ARBA" id="ARBA00010617"/>
    </source>
</evidence>
<keyword evidence="7" id="KW-0503">Monooxygenase</keyword>
<dbReference type="PRINTS" id="PR00385">
    <property type="entry name" value="P450"/>
</dbReference>
<dbReference type="Gene3D" id="1.10.630.10">
    <property type="entry name" value="Cytochrome P450"/>
    <property type="match status" value="1"/>
</dbReference>
<dbReference type="GO" id="GO:0004497">
    <property type="term" value="F:monooxygenase activity"/>
    <property type="evidence" value="ECO:0007669"/>
    <property type="project" value="UniProtKB-KW"/>
</dbReference>
<evidence type="ECO:0000256" key="5">
    <source>
        <dbReference type="ARBA" id="ARBA00023004"/>
    </source>
</evidence>
<dbReference type="InterPro" id="IPR036396">
    <property type="entry name" value="Cyt_P450_sf"/>
</dbReference>
<dbReference type="PROSITE" id="PS00086">
    <property type="entry name" value="CYTOCHROME_P450"/>
    <property type="match status" value="1"/>
</dbReference>
<evidence type="ECO:0000313" key="8">
    <source>
        <dbReference type="EMBL" id="OBU00070.1"/>
    </source>
</evidence>
<evidence type="ECO:0000256" key="7">
    <source>
        <dbReference type="RuleBase" id="RU000461"/>
    </source>
</evidence>
<dbReference type="SUPFAM" id="SSF48264">
    <property type="entry name" value="Cytochrome P450"/>
    <property type="match status" value="1"/>
</dbReference>
<dbReference type="RefSeq" id="XP_018133802.1">
    <property type="nucleotide sequence ID" value="XM_018271386.2"/>
</dbReference>
<comment type="similarity">
    <text evidence="2 7">Belongs to the cytochrome P450 family.</text>
</comment>
<keyword evidence="6 7" id="KW-0349">Heme</keyword>
<sequence length="514" mass="57031">MPSLLIYAATALVTYIGYVQLHALFQTVVRKGPPVAANSWWAYLSGKSVSGSVLLEEFYEKYSKNNEPFMAGGHYVLPPSVFAAIRKVPDSIANSTPANEDGLVLEPFLGHDNTDIIHLVRTTLTRSVDAMIAPLQDEIHTSLSAFLPPGPPTLLPGDEEWYPLTVHPSTLTAIGRITTRILVGSKYTTLPAWTDTLAGFANGIIIQSILLKNLWRPLVPWIAPLFNTTRRVAKLRALILPDVRELLANPPTPGTYPDGEPTVLPMMVNYVLSRPGYAEAKESEVLTGVIGRLLDFSFAAVDTTTITLTHCIHDLVSHPPSLYASPILEQARAVLAANDGVWTTQALSALPLLDSFIKESQRLHPIGQLLSQRKVLDPKGLMLMPSEGFEGAKPVYLPYGAVTQMPLVGVHMDGGFYEDAREFRGFRFAEDKVARSQPSDRFMSFGHGKHACPGRHLALVVVKLFLLEFLERFEFKEVERPKDWQLGFMFNAVPDMKTNVWIRPRREEEVEVEA</sequence>
<reference evidence="9" key="2">
    <citation type="journal article" date="2018" name="Nat. Commun.">
        <title>Extreme sensitivity to ultraviolet light in the fungal pathogen causing white-nose syndrome of bats.</title>
        <authorList>
            <person name="Palmer J.M."/>
            <person name="Drees K.P."/>
            <person name="Foster J.T."/>
            <person name="Lindner D.L."/>
        </authorList>
    </citation>
    <scope>NUCLEOTIDE SEQUENCE [LARGE SCALE GENOMIC DNA]</scope>
    <source>
        <strain evidence="9">UAMH 10579</strain>
    </source>
</reference>
<evidence type="ECO:0000256" key="4">
    <source>
        <dbReference type="ARBA" id="ARBA00023002"/>
    </source>
</evidence>
<keyword evidence="3 6" id="KW-0479">Metal-binding</keyword>
<evidence type="ECO:0000256" key="1">
    <source>
        <dbReference type="ARBA" id="ARBA00001971"/>
    </source>
</evidence>
<feature type="binding site" description="axial binding residue" evidence="6">
    <location>
        <position position="452"/>
    </location>
    <ligand>
        <name>heme</name>
        <dbReference type="ChEBI" id="CHEBI:30413"/>
    </ligand>
    <ligandPart>
        <name>Fe</name>
        <dbReference type="ChEBI" id="CHEBI:18248"/>
    </ligandPart>
</feature>
<protein>
    <recommendedName>
        <fullName evidence="10">Cytochrome P450</fullName>
    </recommendedName>
</protein>
<dbReference type="AlphaFoldDB" id="A0A1B8GW65"/>
<proteinExistence type="inferred from homology"/>
<evidence type="ECO:0000256" key="3">
    <source>
        <dbReference type="ARBA" id="ARBA00022723"/>
    </source>
</evidence>
<dbReference type="GO" id="GO:0016705">
    <property type="term" value="F:oxidoreductase activity, acting on paired donors, with incorporation or reduction of molecular oxygen"/>
    <property type="evidence" value="ECO:0007669"/>
    <property type="project" value="InterPro"/>
</dbReference>
<gene>
    <name evidence="8" type="ORF">VE01_01871</name>
</gene>
<evidence type="ECO:0008006" key="10">
    <source>
        <dbReference type="Google" id="ProtNLM"/>
    </source>
</evidence>
<organism evidence="8 9">
    <name type="scientific">Pseudogymnoascus verrucosus</name>
    <dbReference type="NCBI Taxonomy" id="342668"/>
    <lineage>
        <taxon>Eukaryota</taxon>
        <taxon>Fungi</taxon>
        <taxon>Dikarya</taxon>
        <taxon>Ascomycota</taxon>
        <taxon>Pezizomycotina</taxon>
        <taxon>Leotiomycetes</taxon>
        <taxon>Thelebolales</taxon>
        <taxon>Thelebolaceae</taxon>
        <taxon>Pseudogymnoascus</taxon>
    </lineage>
</organism>
<reference evidence="8 9" key="1">
    <citation type="submission" date="2016-03" db="EMBL/GenBank/DDBJ databases">
        <title>Comparative genomics of Pseudogymnoascus destructans, the fungus causing white-nose syndrome of bats.</title>
        <authorList>
            <person name="Palmer J.M."/>
            <person name="Drees K.P."/>
            <person name="Foster J.T."/>
            <person name="Lindner D.L."/>
        </authorList>
    </citation>
    <scope>NUCLEOTIDE SEQUENCE [LARGE SCALE GENOMIC DNA]</scope>
    <source>
        <strain evidence="8 9">UAMH 10579</strain>
    </source>
</reference>
<comment type="cofactor">
    <cofactor evidence="1 6">
        <name>heme</name>
        <dbReference type="ChEBI" id="CHEBI:30413"/>
    </cofactor>
</comment>
<dbReference type="InterPro" id="IPR001128">
    <property type="entry name" value="Cyt_P450"/>
</dbReference>
<dbReference type="InterPro" id="IPR002403">
    <property type="entry name" value="Cyt_P450_E_grp-IV"/>
</dbReference>
<dbReference type="PANTHER" id="PTHR46206:SF7">
    <property type="entry name" value="P450, PUTATIVE (EUROFUNG)-RELATED"/>
    <property type="match status" value="1"/>
</dbReference>
<keyword evidence="4 7" id="KW-0560">Oxidoreductase</keyword>
<name>A0A1B8GW65_9PEZI</name>
<dbReference type="PANTHER" id="PTHR46206">
    <property type="entry name" value="CYTOCHROME P450"/>
    <property type="match status" value="1"/>
</dbReference>
<dbReference type="EMBL" id="KV460210">
    <property type="protein sequence ID" value="OBU00070.1"/>
    <property type="molecule type" value="Genomic_DNA"/>
</dbReference>
<dbReference type="STRING" id="342668.A0A1B8GW65"/>
<dbReference type="OrthoDB" id="3435269at2759"/>
<dbReference type="Pfam" id="PF00067">
    <property type="entry name" value="p450"/>
    <property type="match status" value="1"/>
</dbReference>
<keyword evidence="9" id="KW-1185">Reference proteome</keyword>
<keyword evidence="5 6" id="KW-0408">Iron</keyword>
<evidence type="ECO:0000256" key="6">
    <source>
        <dbReference type="PIRSR" id="PIRSR602403-1"/>
    </source>
</evidence>
<dbReference type="GO" id="GO:0005506">
    <property type="term" value="F:iron ion binding"/>
    <property type="evidence" value="ECO:0007669"/>
    <property type="project" value="InterPro"/>
</dbReference>